<sequence length="100" mass="11151">MAKENSSSASLESLRISNTVVGRRFLQFLQNEVFRILNNSVRWVIMVAASGESPFLLAANPSEKNARVLPGDSRCDGKTSLKWQWKRNAGTLERGICPNK</sequence>
<evidence type="ECO:0000313" key="1">
    <source>
        <dbReference type="EMBL" id="LAB54198.1"/>
    </source>
</evidence>
<organism evidence="1">
    <name type="scientific">Micrurus surinamensis</name>
    <name type="common">Surinam coral snake</name>
    <dbReference type="NCBI Taxonomy" id="129470"/>
    <lineage>
        <taxon>Eukaryota</taxon>
        <taxon>Metazoa</taxon>
        <taxon>Chordata</taxon>
        <taxon>Craniata</taxon>
        <taxon>Vertebrata</taxon>
        <taxon>Euteleostomi</taxon>
        <taxon>Lepidosauria</taxon>
        <taxon>Squamata</taxon>
        <taxon>Bifurcata</taxon>
        <taxon>Unidentata</taxon>
        <taxon>Episquamata</taxon>
        <taxon>Toxicofera</taxon>
        <taxon>Serpentes</taxon>
        <taxon>Colubroidea</taxon>
        <taxon>Elapidae</taxon>
        <taxon>Elapinae</taxon>
        <taxon>Micrurus</taxon>
    </lineage>
</organism>
<protein>
    <submittedName>
        <fullName evidence="1">Uncharacterized protein</fullName>
    </submittedName>
</protein>
<proteinExistence type="predicted"/>
<accession>A0A2D4P9L8</accession>
<name>A0A2D4P9L8_MICSU</name>
<reference evidence="1" key="1">
    <citation type="submission" date="2017-07" db="EMBL/GenBank/DDBJ databases">
        <authorList>
            <person name="Mikheyev A."/>
            <person name="Grau M."/>
        </authorList>
    </citation>
    <scope>NUCLEOTIDE SEQUENCE</scope>
    <source>
        <tissue evidence="1">Venom_gland</tissue>
    </source>
</reference>
<reference evidence="1" key="2">
    <citation type="submission" date="2017-11" db="EMBL/GenBank/DDBJ databases">
        <title>Coralsnake Venomics: Analyses of Venom Gland Transcriptomes and Proteomes of Six Brazilian Taxa.</title>
        <authorList>
            <person name="Aird S.D."/>
            <person name="Jorge da Silva N."/>
            <person name="Qiu L."/>
            <person name="Villar-Briones A."/>
            <person name="Aparecida-Saddi V."/>
            <person name="Campos-Telles M.P."/>
            <person name="Grau M."/>
            <person name="Mikheyev A.S."/>
        </authorList>
    </citation>
    <scope>NUCLEOTIDE SEQUENCE</scope>
    <source>
        <tissue evidence="1">Venom_gland</tissue>
    </source>
</reference>
<dbReference type="EMBL" id="IACN01055562">
    <property type="protein sequence ID" value="LAB54198.1"/>
    <property type="molecule type" value="Transcribed_RNA"/>
</dbReference>
<dbReference type="AlphaFoldDB" id="A0A2D4P9L8"/>